<accession>A0A2J6T0H5</accession>
<dbReference type="Pfam" id="PF14027">
    <property type="entry name" value="Questin_oxidase"/>
    <property type="match status" value="1"/>
</dbReference>
<dbReference type="Proteomes" id="UP000235371">
    <property type="component" value="Unassembled WGS sequence"/>
</dbReference>
<name>A0A2J6T0H5_9HELO</name>
<dbReference type="InParanoid" id="A0A2J6T0H5"/>
<evidence type="ECO:0000313" key="3">
    <source>
        <dbReference type="Proteomes" id="UP000235371"/>
    </source>
</evidence>
<dbReference type="GO" id="GO:0016491">
    <property type="term" value="F:oxidoreductase activity"/>
    <property type="evidence" value="ECO:0007669"/>
    <property type="project" value="UniProtKB-KW"/>
</dbReference>
<dbReference type="GeneID" id="36593131"/>
<proteinExistence type="predicted"/>
<keyword evidence="3" id="KW-1185">Reference proteome</keyword>
<dbReference type="AlphaFoldDB" id="A0A2J6T0H5"/>
<gene>
    <name evidence="2" type="ORF">K444DRAFT_645142</name>
</gene>
<protein>
    <recommendedName>
        <fullName evidence="4">MGS207 protein</fullName>
    </recommendedName>
</protein>
<dbReference type="OrthoDB" id="10265971at2759"/>
<dbReference type="PANTHER" id="PTHR35870">
    <property type="entry name" value="PROTEIN, PUTATIVE (AFU_ORTHOLOGUE AFUA_5G03330)-RELATED"/>
    <property type="match status" value="1"/>
</dbReference>
<organism evidence="2 3">
    <name type="scientific">Hyaloscypha bicolor E</name>
    <dbReference type="NCBI Taxonomy" id="1095630"/>
    <lineage>
        <taxon>Eukaryota</taxon>
        <taxon>Fungi</taxon>
        <taxon>Dikarya</taxon>
        <taxon>Ascomycota</taxon>
        <taxon>Pezizomycotina</taxon>
        <taxon>Leotiomycetes</taxon>
        <taxon>Helotiales</taxon>
        <taxon>Hyaloscyphaceae</taxon>
        <taxon>Hyaloscypha</taxon>
        <taxon>Hyaloscypha bicolor</taxon>
    </lineage>
</organism>
<evidence type="ECO:0000313" key="2">
    <source>
        <dbReference type="EMBL" id="PMD56433.1"/>
    </source>
</evidence>
<evidence type="ECO:0008006" key="4">
    <source>
        <dbReference type="Google" id="ProtNLM"/>
    </source>
</evidence>
<dbReference type="RefSeq" id="XP_024733337.1">
    <property type="nucleotide sequence ID" value="XM_024885054.1"/>
</dbReference>
<evidence type="ECO:0000256" key="1">
    <source>
        <dbReference type="ARBA" id="ARBA00023002"/>
    </source>
</evidence>
<dbReference type="EMBL" id="KZ613848">
    <property type="protein sequence ID" value="PMD56433.1"/>
    <property type="molecule type" value="Genomic_DNA"/>
</dbReference>
<dbReference type="InterPro" id="IPR025337">
    <property type="entry name" value="Questin_oxidase-like"/>
</dbReference>
<reference evidence="2 3" key="1">
    <citation type="submission" date="2016-04" db="EMBL/GenBank/DDBJ databases">
        <title>A degradative enzymes factory behind the ericoid mycorrhizal symbiosis.</title>
        <authorList>
            <consortium name="DOE Joint Genome Institute"/>
            <person name="Martino E."/>
            <person name="Morin E."/>
            <person name="Grelet G."/>
            <person name="Kuo A."/>
            <person name="Kohler A."/>
            <person name="Daghino S."/>
            <person name="Barry K."/>
            <person name="Choi C."/>
            <person name="Cichocki N."/>
            <person name="Clum A."/>
            <person name="Copeland A."/>
            <person name="Hainaut M."/>
            <person name="Haridas S."/>
            <person name="Labutti K."/>
            <person name="Lindquist E."/>
            <person name="Lipzen A."/>
            <person name="Khouja H.-R."/>
            <person name="Murat C."/>
            <person name="Ohm R."/>
            <person name="Olson A."/>
            <person name="Spatafora J."/>
            <person name="Veneault-Fourrey C."/>
            <person name="Henrissat B."/>
            <person name="Grigoriev I."/>
            <person name="Martin F."/>
            <person name="Perotto S."/>
        </authorList>
    </citation>
    <scope>NUCLEOTIDE SEQUENCE [LARGE SCALE GENOMIC DNA]</scope>
    <source>
        <strain evidence="2 3">E</strain>
    </source>
</reference>
<dbReference type="PANTHER" id="PTHR35870:SF6">
    <property type="entry name" value="MGS207 PROTEIN"/>
    <property type="match status" value="1"/>
</dbReference>
<sequence>MSAPMIAWVPLVNRIHKYLTTSTYSAQSIDIPSAEIHDVETAPEKRPRTLKHLIRANHVNHSIIYHNLQYHNHMPHLLGSAYLLGADVDQLQKIYDEEAKELEEWKDSPAEISDADWRDFLGDKRYQRAFVDFFEDELALKFGYDWKRVAEEYLFSGKEPLINGVVAGLGHPLIHLGYAYELSSKELAMEALAMASSSYNYMHKYLDSPSYTKPSSYSTSSPLEILHKIADDTRFDGLFNERGDGNIEILFKNHEDLVLEHWNAWKIDEPNKQFQDSQEAAVALLVRTVQPGTHGYDFFMVHLLTSSHAVRTLIPLIPKRFHISLVRQWWLLTIAVYIAQLRPKIDDDIEEKPMKQWNYVDDKAVNGPWATDAHFVKALRAMKVAAFTWWDGHERYLSAAVKFADDFEGWTGFGPMDDSN</sequence>
<dbReference type="STRING" id="1095630.A0A2J6T0H5"/>
<keyword evidence="1" id="KW-0560">Oxidoreductase</keyword>